<reference evidence="2" key="1">
    <citation type="submission" date="2023-03" db="EMBL/GenBank/DDBJ databases">
        <title>Massive genome expansion in bonnet fungi (Mycena s.s.) driven by repeated elements and novel gene families across ecological guilds.</title>
        <authorList>
            <consortium name="Lawrence Berkeley National Laboratory"/>
            <person name="Harder C.B."/>
            <person name="Miyauchi S."/>
            <person name="Viragh M."/>
            <person name="Kuo A."/>
            <person name="Thoen E."/>
            <person name="Andreopoulos B."/>
            <person name="Lu D."/>
            <person name="Skrede I."/>
            <person name="Drula E."/>
            <person name="Henrissat B."/>
            <person name="Morin E."/>
            <person name="Kohler A."/>
            <person name="Barry K."/>
            <person name="LaButti K."/>
            <person name="Morin E."/>
            <person name="Salamov A."/>
            <person name="Lipzen A."/>
            <person name="Mereny Z."/>
            <person name="Hegedus B."/>
            <person name="Baldrian P."/>
            <person name="Stursova M."/>
            <person name="Weitz H."/>
            <person name="Taylor A."/>
            <person name="Grigoriev I.V."/>
            <person name="Nagy L.G."/>
            <person name="Martin F."/>
            <person name="Kauserud H."/>
        </authorList>
    </citation>
    <scope>NUCLEOTIDE SEQUENCE</scope>
    <source>
        <strain evidence="2">CBHHK182m</strain>
    </source>
</reference>
<evidence type="ECO:0000313" key="2">
    <source>
        <dbReference type="EMBL" id="KAJ7705962.1"/>
    </source>
</evidence>
<evidence type="ECO:0000256" key="1">
    <source>
        <dbReference type="SAM" id="MobiDB-lite"/>
    </source>
</evidence>
<dbReference type="Pfam" id="PF18759">
    <property type="entry name" value="Plavaka"/>
    <property type="match status" value="1"/>
</dbReference>
<gene>
    <name evidence="2" type="ORF">B0H16DRAFT_1826305</name>
</gene>
<organism evidence="2 3">
    <name type="scientific">Mycena metata</name>
    <dbReference type="NCBI Taxonomy" id="1033252"/>
    <lineage>
        <taxon>Eukaryota</taxon>
        <taxon>Fungi</taxon>
        <taxon>Dikarya</taxon>
        <taxon>Basidiomycota</taxon>
        <taxon>Agaricomycotina</taxon>
        <taxon>Agaricomycetes</taxon>
        <taxon>Agaricomycetidae</taxon>
        <taxon>Agaricales</taxon>
        <taxon>Marasmiineae</taxon>
        <taxon>Mycenaceae</taxon>
        <taxon>Mycena</taxon>
    </lineage>
</organism>
<keyword evidence="3" id="KW-1185">Reference proteome</keyword>
<accession>A0AAD7M8Q4</accession>
<dbReference type="EMBL" id="JARKIB010000461">
    <property type="protein sequence ID" value="KAJ7705962.1"/>
    <property type="molecule type" value="Genomic_DNA"/>
</dbReference>
<proteinExistence type="predicted"/>
<evidence type="ECO:0008006" key="4">
    <source>
        <dbReference type="Google" id="ProtNLM"/>
    </source>
</evidence>
<dbReference type="AlphaFoldDB" id="A0AAD7M8Q4"/>
<sequence length="306" mass="33724">MDPPFGAAPQAFACPRCPKVCTTGGGLTRDFNTKHSEFTPASDGEDEHKHSTYFHSDLNALPCGTDGNYLPPDSPPPPLASLHGQPPNSWHPFESRTDFDFAHFHFVEEQSSASSVGKALDLWAAHVLKYATHHGKSTKSVTGVRYPPVSRRRPRDDQRVWSNLMSADWAWKQADLISKNEDTYGGMLVPVIGGSDKTTVSVATGHQEFHPFYCSPGNLTGVARRAHGNGVLPVAFLPIAKTTKRQRKTPAFQKFVRQMYHACLARVYEPLKAGMTTPEVVRCPDGHLRRAIYSLGETAQQQCTAI</sequence>
<feature type="region of interest" description="Disordered" evidence="1">
    <location>
        <begin position="65"/>
        <end position="86"/>
    </location>
</feature>
<dbReference type="InterPro" id="IPR041078">
    <property type="entry name" value="Plavaka"/>
</dbReference>
<name>A0AAD7M8Q4_9AGAR</name>
<dbReference type="Proteomes" id="UP001215598">
    <property type="component" value="Unassembled WGS sequence"/>
</dbReference>
<comment type="caution">
    <text evidence="2">The sequence shown here is derived from an EMBL/GenBank/DDBJ whole genome shotgun (WGS) entry which is preliminary data.</text>
</comment>
<protein>
    <recommendedName>
        <fullName evidence="4">C2H2-type domain-containing protein</fullName>
    </recommendedName>
</protein>
<evidence type="ECO:0000313" key="3">
    <source>
        <dbReference type="Proteomes" id="UP001215598"/>
    </source>
</evidence>